<dbReference type="InterPro" id="IPR039420">
    <property type="entry name" value="WalR-like"/>
</dbReference>
<proteinExistence type="predicted"/>
<dbReference type="PANTHER" id="PTHR48111:SF36">
    <property type="entry name" value="TRANSCRIPTIONAL REGULATORY PROTEIN CUTR"/>
    <property type="match status" value="1"/>
</dbReference>
<feature type="DNA-binding region" description="OmpR/PhoB-type" evidence="7">
    <location>
        <begin position="124"/>
        <end position="222"/>
    </location>
</feature>
<dbReference type="Pfam" id="PF00486">
    <property type="entry name" value="Trans_reg_C"/>
    <property type="match status" value="1"/>
</dbReference>
<dbReference type="CDD" id="cd19935">
    <property type="entry name" value="REC_OmpR_CusR-like"/>
    <property type="match status" value="1"/>
</dbReference>
<dbReference type="EMBL" id="CP072788">
    <property type="protein sequence ID" value="QTR02176.1"/>
    <property type="molecule type" value="Genomic_DNA"/>
</dbReference>
<dbReference type="GO" id="GO:0032993">
    <property type="term" value="C:protein-DNA complex"/>
    <property type="evidence" value="ECO:0007669"/>
    <property type="project" value="TreeGrafter"/>
</dbReference>
<dbReference type="PROSITE" id="PS50110">
    <property type="entry name" value="RESPONSE_REGULATORY"/>
    <property type="match status" value="1"/>
</dbReference>
<keyword evidence="5" id="KW-0804">Transcription</keyword>
<accession>A0A8T8HUN2</accession>
<dbReference type="AlphaFoldDB" id="A0A8T8HUN2"/>
<evidence type="ECO:0000256" key="7">
    <source>
        <dbReference type="PROSITE-ProRule" id="PRU01091"/>
    </source>
</evidence>
<evidence type="ECO:0000256" key="6">
    <source>
        <dbReference type="PROSITE-ProRule" id="PRU00169"/>
    </source>
</evidence>
<dbReference type="GO" id="GO:0006355">
    <property type="term" value="P:regulation of DNA-templated transcription"/>
    <property type="evidence" value="ECO:0007669"/>
    <property type="project" value="InterPro"/>
</dbReference>
<evidence type="ECO:0000313" key="13">
    <source>
        <dbReference type="Proteomes" id="UP001195724"/>
    </source>
</evidence>
<evidence type="ECO:0000313" key="11">
    <source>
        <dbReference type="EMBL" id="QTR02176.1"/>
    </source>
</evidence>
<keyword evidence="1 6" id="KW-0597">Phosphoprotein</keyword>
<dbReference type="InterPro" id="IPR036388">
    <property type="entry name" value="WH-like_DNA-bd_sf"/>
</dbReference>
<feature type="domain" description="OmpR/PhoB-type" evidence="9">
    <location>
        <begin position="124"/>
        <end position="222"/>
    </location>
</feature>
<dbReference type="SUPFAM" id="SSF52172">
    <property type="entry name" value="CheY-like"/>
    <property type="match status" value="1"/>
</dbReference>
<evidence type="ECO:0000256" key="5">
    <source>
        <dbReference type="ARBA" id="ARBA00023163"/>
    </source>
</evidence>
<dbReference type="GO" id="GO:0000156">
    <property type="term" value="F:phosphorelay response regulator activity"/>
    <property type="evidence" value="ECO:0007669"/>
    <property type="project" value="TreeGrafter"/>
</dbReference>
<keyword evidence="2" id="KW-0902">Two-component regulatory system</keyword>
<feature type="domain" description="Response regulatory" evidence="8">
    <location>
        <begin position="2"/>
        <end position="116"/>
    </location>
</feature>
<dbReference type="CDD" id="cd00383">
    <property type="entry name" value="trans_reg_C"/>
    <property type="match status" value="1"/>
</dbReference>
<name>A0A8T8HUN2_9PSEU</name>
<evidence type="ECO:0000313" key="10">
    <source>
        <dbReference type="EMBL" id="MBM7813711.1"/>
    </source>
</evidence>
<dbReference type="FunFam" id="1.10.10.10:FF:000005">
    <property type="entry name" value="Two-component system response regulator"/>
    <property type="match status" value="1"/>
</dbReference>
<organism evidence="11 12">
    <name type="scientific">Saccharothrix algeriensis</name>
    <dbReference type="NCBI Taxonomy" id="173560"/>
    <lineage>
        <taxon>Bacteria</taxon>
        <taxon>Bacillati</taxon>
        <taxon>Actinomycetota</taxon>
        <taxon>Actinomycetes</taxon>
        <taxon>Pseudonocardiales</taxon>
        <taxon>Pseudonocardiaceae</taxon>
        <taxon>Saccharothrix</taxon>
    </lineage>
</organism>
<dbReference type="FunFam" id="3.40.50.2300:FF:000001">
    <property type="entry name" value="DNA-binding response regulator PhoB"/>
    <property type="match status" value="1"/>
</dbReference>
<evidence type="ECO:0000256" key="4">
    <source>
        <dbReference type="ARBA" id="ARBA00023125"/>
    </source>
</evidence>
<dbReference type="GO" id="GO:0005829">
    <property type="term" value="C:cytosol"/>
    <property type="evidence" value="ECO:0007669"/>
    <property type="project" value="TreeGrafter"/>
</dbReference>
<dbReference type="InterPro" id="IPR001867">
    <property type="entry name" value="OmpR/PhoB-type_DNA-bd"/>
</dbReference>
<dbReference type="Proteomes" id="UP001195724">
    <property type="component" value="Unassembled WGS sequence"/>
</dbReference>
<sequence length="231" mass="25412">MRVLLVEDEKRLAETLQWGLEADGYAVDIAHDGLEGLELAQLHPYRVIVLDIMLPGLNGYRVCAALRERGVDTPILMLTAKNGEYDEAEALDTGADDFLGKPFSYVVLTARLRALVRRGSARSPAALSFGDLVLDPAKRTCRRAGRAVALTTKEFAVLECLLRHDGRVVAKHEILEQVWDLAFRGDPNIVEVYVSALRRKLDAPFGRRTIATVRGAGYRLVADADTAGDGR</sequence>
<keyword evidence="13" id="KW-1185">Reference proteome</keyword>
<evidence type="ECO:0000256" key="1">
    <source>
        <dbReference type="ARBA" id="ARBA00022553"/>
    </source>
</evidence>
<gene>
    <name evidence="11" type="ORF">J7S33_23680</name>
    <name evidence="10" type="ORF">JOE68_004576</name>
</gene>
<dbReference type="EMBL" id="JAFBCL010000001">
    <property type="protein sequence ID" value="MBM7813711.1"/>
    <property type="molecule type" value="Genomic_DNA"/>
</dbReference>
<dbReference type="Proteomes" id="UP000671828">
    <property type="component" value="Chromosome"/>
</dbReference>
<dbReference type="SMART" id="SM00448">
    <property type="entry name" value="REC"/>
    <property type="match status" value="1"/>
</dbReference>
<evidence type="ECO:0000256" key="3">
    <source>
        <dbReference type="ARBA" id="ARBA00023015"/>
    </source>
</evidence>
<keyword evidence="3" id="KW-0805">Transcription regulation</keyword>
<evidence type="ECO:0000259" key="8">
    <source>
        <dbReference type="PROSITE" id="PS50110"/>
    </source>
</evidence>
<dbReference type="GO" id="GO:0000976">
    <property type="term" value="F:transcription cis-regulatory region binding"/>
    <property type="evidence" value="ECO:0007669"/>
    <property type="project" value="TreeGrafter"/>
</dbReference>
<keyword evidence="4 7" id="KW-0238">DNA-binding</keyword>
<reference evidence="10 13" key="1">
    <citation type="submission" date="2021-01" db="EMBL/GenBank/DDBJ databases">
        <title>Sequencing the genomes of 1000 actinobacteria strains.</title>
        <authorList>
            <person name="Klenk H.-P."/>
        </authorList>
    </citation>
    <scope>NUCLEOTIDE SEQUENCE [LARGE SCALE GENOMIC DNA]</scope>
    <source>
        <strain evidence="10 13">DSM 44581</strain>
    </source>
</reference>
<dbReference type="Pfam" id="PF00072">
    <property type="entry name" value="Response_reg"/>
    <property type="match status" value="1"/>
</dbReference>
<protein>
    <submittedName>
        <fullName evidence="10">DNA-binding response OmpR family regulator</fullName>
    </submittedName>
    <submittedName>
        <fullName evidence="11">Response regulator transcription factor</fullName>
    </submittedName>
</protein>
<dbReference type="RefSeq" id="WP_204844312.1">
    <property type="nucleotide sequence ID" value="NZ_JAFBCL010000001.1"/>
</dbReference>
<dbReference type="PANTHER" id="PTHR48111">
    <property type="entry name" value="REGULATOR OF RPOS"/>
    <property type="match status" value="1"/>
</dbReference>
<dbReference type="SMART" id="SM00862">
    <property type="entry name" value="Trans_reg_C"/>
    <property type="match status" value="1"/>
</dbReference>
<evidence type="ECO:0000313" key="12">
    <source>
        <dbReference type="Proteomes" id="UP000671828"/>
    </source>
</evidence>
<dbReference type="InterPro" id="IPR011006">
    <property type="entry name" value="CheY-like_superfamily"/>
</dbReference>
<evidence type="ECO:0000256" key="2">
    <source>
        <dbReference type="ARBA" id="ARBA00023012"/>
    </source>
</evidence>
<dbReference type="Gene3D" id="3.40.50.2300">
    <property type="match status" value="1"/>
</dbReference>
<dbReference type="PROSITE" id="PS51755">
    <property type="entry name" value="OMPR_PHOB"/>
    <property type="match status" value="1"/>
</dbReference>
<dbReference type="Gene3D" id="1.10.10.10">
    <property type="entry name" value="Winged helix-like DNA-binding domain superfamily/Winged helix DNA-binding domain"/>
    <property type="match status" value="1"/>
</dbReference>
<evidence type="ECO:0000259" key="9">
    <source>
        <dbReference type="PROSITE" id="PS51755"/>
    </source>
</evidence>
<reference evidence="11" key="2">
    <citation type="submission" date="2021-04" db="EMBL/GenBank/DDBJ databases">
        <title>Saccharothrix algeriensis WGS.</title>
        <authorList>
            <person name="Stuskova K."/>
            <person name="Hakalova E."/>
            <person name="Tebbal A.B."/>
            <person name="Eichmeier A."/>
        </authorList>
    </citation>
    <scope>NUCLEOTIDE SEQUENCE</scope>
    <source>
        <strain evidence="11">NRRL B-24137</strain>
    </source>
</reference>
<feature type="modified residue" description="4-aspartylphosphate" evidence="6">
    <location>
        <position position="51"/>
    </location>
</feature>
<dbReference type="InterPro" id="IPR001789">
    <property type="entry name" value="Sig_transdc_resp-reg_receiver"/>
</dbReference>